<name>A0A0D1XYM2_9PEZI</name>
<organism evidence="2 3">
    <name type="scientific">Verruconis gallopava</name>
    <dbReference type="NCBI Taxonomy" id="253628"/>
    <lineage>
        <taxon>Eukaryota</taxon>
        <taxon>Fungi</taxon>
        <taxon>Dikarya</taxon>
        <taxon>Ascomycota</taxon>
        <taxon>Pezizomycotina</taxon>
        <taxon>Dothideomycetes</taxon>
        <taxon>Pleosporomycetidae</taxon>
        <taxon>Venturiales</taxon>
        <taxon>Sympoventuriaceae</taxon>
        <taxon>Verruconis</taxon>
    </lineage>
</organism>
<protein>
    <recommendedName>
        <fullName evidence="4">RAVE subunit 2/Rogdi</fullName>
    </recommendedName>
</protein>
<dbReference type="EMBL" id="KN847532">
    <property type="protein sequence ID" value="KIW07891.1"/>
    <property type="molecule type" value="Genomic_DNA"/>
</dbReference>
<gene>
    <name evidence="2" type="ORF">PV09_01803</name>
</gene>
<dbReference type="InterPro" id="IPR028241">
    <property type="entry name" value="RAVE2/Rogdi"/>
</dbReference>
<sequence>MATAVWPAVSPADLQLEQDRALANELEWLLDALQESLAALKAGFEECASLLAPVEPGSTLPLSSHRSESLKGVVTRAGARIVKGDIKVRLATLPPPKGLPAYPLVISSAAHAPTLVLAQLTDARSRINACLDVVDAAVWAGDAKDPHFIAGQLRLLDVNLQEAKAALKGPSSKPWFADPVDPAVFDPPLPPSLSFHMSVVDAALTVELRTLEPAAASGGPAADLHASFFRGRLAQALGAARPHTHDEIDEVFVYRGEQVKVREKVRVESSDPNLMAAAAKLTALERSVAHARKALDVVMGKDDS</sequence>
<dbReference type="AlphaFoldDB" id="A0A0D1XYM2"/>
<dbReference type="Proteomes" id="UP000053259">
    <property type="component" value="Unassembled WGS sequence"/>
</dbReference>
<dbReference type="PANTHER" id="PTHR13618">
    <property type="entry name" value="LEUCINE ZIPPER CONTAINING TRANSCRIPTION FACTOR LZF1"/>
    <property type="match status" value="1"/>
</dbReference>
<dbReference type="RefSeq" id="XP_016217760.1">
    <property type="nucleotide sequence ID" value="XM_016354748.1"/>
</dbReference>
<evidence type="ECO:0000313" key="3">
    <source>
        <dbReference type="Proteomes" id="UP000053259"/>
    </source>
</evidence>
<dbReference type="GeneID" id="27309776"/>
<evidence type="ECO:0000256" key="1">
    <source>
        <dbReference type="SAM" id="Coils"/>
    </source>
</evidence>
<dbReference type="InParanoid" id="A0A0D1XYM2"/>
<evidence type="ECO:0008006" key="4">
    <source>
        <dbReference type="Google" id="ProtNLM"/>
    </source>
</evidence>
<proteinExistence type="predicted"/>
<evidence type="ECO:0000313" key="2">
    <source>
        <dbReference type="EMBL" id="KIW07891.1"/>
    </source>
</evidence>
<keyword evidence="1" id="KW-0175">Coiled coil</keyword>
<dbReference type="Pfam" id="PF10259">
    <property type="entry name" value="Rogdi_lz"/>
    <property type="match status" value="1"/>
</dbReference>
<feature type="coiled-coil region" evidence="1">
    <location>
        <begin position="16"/>
        <end position="43"/>
    </location>
</feature>
<accession>A0A0D1XYM2</accession>
<dbReference type="GO" id="GO:0043291">
    <property type="term" value="C:RAVE complex"/>
    <property type="evidence" value="ECO:0007669"/>
    <property type="project" value="TreeGrafter"/>
</dbReference>
<dbReference type="HOGENOM" id="CLU_043442_0_0_1"/>
<reference evidence="2 3" key="1">
    <citation type="submission" date="2015-01" db="EMBL/GenBank/DDBJ databases">
        <title>The Genome Sequence of Ochroconis gallopava CBS43764.</title>
        <authorList>
            <consortium name="The Broad Institute Genomics Platform"/>
            <person name="Cuomo C."/>
            <person name="de Hoog S."/>
            <person name="Gorbushina A."/>
            <person name="Stielow B."/>
            <person name="Teixiera M."/>
            <person name="Abouelleil A."/>
            <person name="Chapman S.B."/>
            <person name="Priest M."/>
            <person name="Young S.K."/>
            <person name="Wortman J."/>
            <person name="Nusbaum C."/>
            <person name="Birren B."/>
        </authorList>
    </citation>
    <scope>NUCLEOTIDE SEQUENCE [LARGE SCALE GENOMIC DNA]</scope>
    <source>
        <strain evidence="2 3">CBS 43764</strain>
    </source>
</reference>
<dbReference type="STRING" id="253628.A0A0D1XYM2"/>
<keyword evidence="3" id="KW-1185">Reference proteome</keyword>
<dbReference type="PANTHER" id="PTHR13618:SF1">
    <property type="entry name" value="PROTEIN ROGDI HOMOLOG"/>
    <property type="match status" value="1"/>
</dbReference>
<dbReference type="VEuPathDB" id="FungiDB:PV09_01803"/>
<dbReference type="OrthoDB" id="66510at2759"/>